<protein>
    <submittedName>
        <fullName evidence="4">Sister chromatid cohesion protein-like protein Dcc1</fullName>
    </submittedName>
</protein>
<dbReference type="GO" id="GO:0000775">
    <property type="term" value="C:chromosome, centromeric region"/>
    <property type="evidence" value="ECO:0007669"/>
    <property type="project" value="TreeGrafter"/>
</dbReference>
<dbReference type="PANTHER" id="PTHR13395:SF6">
    <property type="entry name" value="SISTER CHROMATID COHESION PROTEIN DCC1"/>
    <property type="match status" value="1"/>
</dbReference>
<name>A0A6A6QI04_9PEZI</name>
<dbReference type="EMBL" id="MU004194">
    <property type="protein sequence ID" value="KAF2492068.1"/>
    <property type="molecule type" value="Genomic_DNA"/>
</dbReference>
<proteinExistence type="inferred from homology"/>
<keyword evidence="5" id="KW-1185">Reference proteome</keyword>
<dbReference type="GO" id="GO:0000785">
    <property type="term" value="C:chromatin"/>
    <property type="evidence" value="ECO:0007669"/>
    <property type="project" value="TreeGrafter"/>
</dbReference>
<dbReference type="AlphaFoldDB" id="A0A6A6QI04"/>
<evidence type="ECO:0000256" key="3">
    <source>
        <dbReference type="SAM" id="MobiDB-lite"/>
    </source>
</evidence>
<dbReference type="Proteomes" id="UP000799750">
    <property type="component" value="Unassembled WGS sequence"/>
</dbReference>
<feature type="compositionally biased region" description="Basic residues" evidence="3">
    <location>
        <begin position="331"/>
        <end position="343"/>
    </location>
</feature>
<keyword evidence="2" id="KW-0235">DNA replication</keyword>
<accession>A0A6A6QI04</accession>
<evidence type="ECO:0000256" key="2">
    <source>
        <dbReference type="ARBA" id="ARBA00022705"/>
    </source>
</evidence>
<gene>
    <name evidence="4" type="ORF">BU16DRAFT_529441</name>
</gene>
<dbReference type="GO" id="GO:0031390">
    <property type="term" value="C:Ctf18 RFC-like complex"/>
    <property type="evidence" value="ECO:0007669"/>
    <property type="project" value="InterPro"/>
</dbReference>
<dbReference type="GO" id="GO:0006260">
    <property type="term" value="P:DNA replication"/>
    <property type="evidence" value="ECO:0007669"/>
    <property type="project" value="UniProtKB-KW"/>
</dbReference>
<feature type="region of interest" description="Disordered" evidence="3">
    <location>
        <begin position="312"/>
        <end position="343"/>
    </location>
</feature>
<organism evidence="4 5">
    <name type="scientific">Lophium mytilinum</name>
    <dbReference type="NCBI Taxonomy" id="390894"/>
    <lineage>
        <taxon>Eukaryota</taxon>
        <taxon>Fungi</taxon>
        <taxon>Dikarya</taxon>
        <taxon>Ascomycota</taxon>
        <taxon>Pezizomycotina</taxon>
        <taxon>Dothideomycetes</taxon>
        <taxon>Pleosporomycetidae</taxon>
        <taxon>Mytilinidiales</taxon>
        <taxon>Mytilinidiaceae</taxon>
        <taxon>Lophium</taxon>
    </lineage>
</organism>
<evidence type="ECO:0000256" key="1">
    <source>
        <dbReference type="ARBA" id="ARBA00007017"/>
    </source>
</evidence>
<dbReference type="GO" id="GO:0034088">
    <property type="term" value="P:maintenance of mitotic sister chromatid cohesion"/>
    <property type="evidence" value="ECO:0007669"/>
    <property type="project" value="TreeGrafter"/>
</dbReference>
<dbReference type="Pfam" id="PF09724">
    <property type="entry name" value="Dcc1"/>
    <property type="match status" value="1"/>
</dbReference>
<dbReference type="OrthoDB" id="5199543at2759"/>
<dbReference type="PANTHER" id="PTHR13395">
    <property type="entry name" value="SISTER CHROMATID COHESION PROTEIN DCC1-RELATED"/>
    <property type="match status" value="1"/>
</dbReference>
<dbReference type="InterPro" id="IPR019128">
    <property type="entry name" value="Dcc1"/>
</dbReference>
<sequence length="343" mass="37323">MATQDDSGIPFSVVHDQQQFRLVELPPEILALIDSPNAPILSIKSQAPPTASTASSSKPAYAVLCTPTQTYQLRQVQTSNSVFATKCVLTSHGDSMPVPGVSAIATCPTTLELHPVTGTAIPYLKDALPLYDLVDDEMVDAAGNGKSKLKVFSDVPLSDAQCEWGWRELIAFEFAGSSFRPSAVTLLKLWKSINVAALAEGIDLNKQFLTEDLLKAIDDEGYPVDLFHALLLRLAADDHVGDATWTSMDRQITVPFVGRTLLASEPSNQDLHTAIFIESWKDNLPELWRDDAKLDTIKGLYILPTSTTISIKGGDDEGSGEGSKGAGSASRKWHERFARARRR</sequence>
<reference evidence="4" key="1">
    <citation type="journal article" date="2020" name="Stud. Mycol.">
        <title>101 Dothideomycetes genomes: a test case for predicting lifestyles and emergence of pathogens.</title>
        <authorList>
            <person name="Haridas S."/>
            <person name="Albert R."/>
            <person name="Binder M."/>
            <person name="Bloem J."/>
            <person name="Labutti K."/>
            <person name="Salamov A."/>
            <person name="Andreopoulos B."/>
            <person name="Baker S."/>
            <person name="Barry K."/>
            <person name="Bills G."/>
            <person name="Bluhm B."/>
            <person name="Cannon C."/>
            <person name="Castanera R."/>
            <person name="Culley D."/>
            <person name="Daum C."/>
            <person name="Ezra D."/>
            <person name="Gonzalez J."/>
            <person name="Henrissat B."/>
            <person name="Kuo A."/>
            <person name="Liang C."/>
            <person name="Lipzen A."/>
            <person name="Lutzoni F."/>
            <person name="Magnuson J."/>
            <person name="Mondo S."/>
            <person name="Nolan M."/>
            <person name="Ohm R."/>
            <person name="Pangilinan J."/>
            <person name="Park H.-J."/>
            <person name="Ramirez L."/>
            <person name="Alfaro M."/>
            <person name="Sun H."/>
            <person name="Tritt A."/>
            <person name="Yoshinaga Y."/>
            <person name="Zwiers L.-H."/>
            <person name="Turgeon B."/>
            <person name="Goodwin S."/>
            <person name="Spatafora J."/>
            <person name="Crous P."/>
            <person name="Grigoriev I."/>
        </authorList>
    </citation>
    <scope>NUCLEOTIDE SEQUENCE</scope>
    <source>
        <strain evidence="4">CBS 269.34</strain>
    </source>
</reference>
<comment type="similarity">
    <text evidence="1">Belongs to the DCC1 family.</text>
</comment>
<evidence type="ECO:0000313" key="5">
    <source>
        <dbReference type="Proteomes" id="UP000799750"/>
    </source>
</evidence>
<evidence type="ECO:0000313" key="4">
    <source>
        <dbReference type="EMBL" id="KAF2492068.1"/>
    </source>
</evidence>